<accession>A0A2P5KA80</accession>
<comment type="caution">
    <text evidence="1">The sequence shown here is derived from an EMBL/GenBank/DDBJ whole genome shotgun (WGS) entry which is preliminary data.</text>
</comment>
<proteinExistence type="predicted"/>
<sequence>MTENLSVEQPKAVENVYVEVKNLRWGNKERTTVLADVLLPRLARNYGFVPMELNQDYDTSEGRDIWKRVKAGEFGKVGPCAEVTQSTATPEVVDPLKKLKSFLASNPDVAAIINGTNTPR</sequence>
<reference evidence="1 2" key="1">
    <citation type="submission" date="2018-01" db="EMBL/GenBank/DDBJ databases">
        <title>Genomic Encyclopedia of Type Strains, Phase III (KMG-III): the genomes of soil and plant-associated and newly described type strains.</title>
        <authorList>
            <person name="Whitman W."/>
        </authorList>
    </citation>
    <scope>NUCLEOTIDE SEQUENCE [LARGE SCALE GENOMIC DNA]</scope>
    <source>
        <strain evidence="1 2">HKI456</strain>
    </source>
</reference>
<protein>
    <submittedName>
        <fullName evidence="1">Uncharacterized protein</fullName>
    </submittedName>
</protein>
<evidence type="ECO:0000313" key="1">
    <source>
        <dbReference type="EMBL" id="PPB83599.1"/>
    </source>
</evidence>
<evidence type="ECO:0000313" key="2">
    <source>
        <dbReference type="Proteomes" id="UP000243096"/>
    </source>
</evidence>
<name>A0A2P5KA80_9BURK</name>
<dbReference type="RefSeq" id="WP_104077571.1">
    <property type="nucleotide sequence ID" value="NZ_CP062178.1"/>
</dbReference>
<keyword evidence="2" id="KW-1185">Reference proteome</keyword>
<dbReference type="EMBL" id="PRDW01000007">
    <property type="protein sequence ID" value="PPB83599.1"/>
    <property type="molecule type" value="Genomic_DNA"/>
</dbReference>
<dbReference type="OrthoDB" id="8410700at2"/>
<dbReference type="AlphaFoldDB" id="A0A2P5KA80"/>
<organism evidence="1 2">
    <name type="scientific">Mycetohabitans endofungorum</name>
    <dbReference type="NCBI Taxonomy" id="417203"/>
    <lineage>
        <taxon>Bacteria</taxon>
        <taxon>Pseudomonadati</taxon>
        <taxon>Pseudomonadota</taxon>
        <taxon>Betaproteobacteria</taxon>
        <taxon>Burkholderiales</taxon>
        <taxon>Burkholderiaceae</taxon>
        <taxon>Mycetohabitans</taxon>
    </lineage>
</organism>
<dbReference type="Proteomes" id="UP000243096">
    <property type="component" value="Unassembled WGS sequence"/>
</dbReference>
<gene>
    <name evidence="1" type="ORF">B0O95_107115</name>
</gene>